<protein>
    <submittedName>
        <fullName evidence="1">Uncharacterized protein</fullName>
    </submittedName>
</protein>
<evidence type="ECO:0000313" key="1">
    <source>
        <dbReference type="EMBL" id="CAA7405948.1"/>
    </source>
</evidence>
<sequence length="48" mass="5375">MAMPWRLVFHMAEVVWMVLQGWLSSCLMVADEIARALRSGDIGPFPVG</sequence>
<reference evidence="1" key="1">
    <citation type="submission" date="2020-02" db="EMBL/GenBank/DDBJ databases">
        <authorList>
            <person name="Scholz U."/>
            <person name="Mascher M."/>
            <person name="Fiebig A."/>
        </authorList>
    </citation>
    <scope>NUCLEOTIDE SEQUENCE</scope>
</reference>
<dbReference type="PANTHER" id="PTHR48156:SF1">
    <property type="entry name" value="TRANSMEMBRANE PROTEIN"/>
    <property type="match status" value="1"/>
</dbReference>
<dbReference type="EMBL" id="LR746275">
    <property type="protein sequence ID" value="CAA7405948.1"/>
    <property type="molecule type" value="Genomic_DNA"/>
</dbReference>
<dbReference type="OrthoDB" id="603217at2759"/>
<dbReference type="PANTHER" id="PTHR48156">
    <property type="entry name" value="TRANSMEMBRANE PROTEIN"/>
    <property type="match status" value="1"/>
</dbReference>
<gene>
    <name evidence="1" type="ORF">SI8410_12016626</name>
</gene>
<name>A0A7I8L9J6_SPIIN</name>
<dbReference type="PROSITE" id="PS51257">
    <property type="entry name" value="PROKAR_LIPOPROTEIN"/>
    <property type="match status" value="1"/>
</dbReference>
<keyword evidence="2" id="KW-1185">Reference proteome</keyword>
<dbReference type="AlphaFoldDB" id="A0A7I8L9J6"/>
<evidence type="ECO:0000313" key="2">
    <source>
        <dbReference type="Proteomes" id="UP000663760"/>
    </source>
</evidence>
<organism evidence="1 2">
    <name type="scientific">Spirodela intermedia</name>
    <name type="common">Intermediate duckweed</name>
    <dbReference type="NCBI Taxonomy" id="51605"/>
    <lineage>
        <taxon>Eukaryota</taxon>
        <taxon>Viridiplantae</taxon>
        <taxon>Streptophyta</taxon>
        <taxon>Embryophyta</taxon>
        <taxon>Tracheophyta</taxon>
        <taxon>Spermatophyta</taxon>
        <taxon>Magnoliopsida</taxon>
        <taxon>Liliopsida</taxon>
        <taxon>Araceae</taxon>
        <taxon>Lemnoideae</taxon>
        <taxon>Spirodela</taxon>
    </lineage>
</organism>
<dbReference type="Proteomes" id="UP000663760">
    <property type="component" value="Chromosome 12"/>
</dbReference>
<accession>A0A7I8L9J6</accession>
<proteinExistence type="predicted"/>